<dbReference type="PROSITE" id="PS00615">
    <property type="entry name" value="C_TYPE_LECTIN_1"/>
    <property type="match status" value="2"/>
</dbReference>
<dbReference type="InterPro" id="IPR018378">
    <property type="entry name" value="C-type_lectin_CS"/>
</dbReference>
<evidence type="ECO:0000256" key="2">
    <source>
        <dbReference type="SAM" id="SignalP"/>
    </source>
</evidence>
<dbReference type="PROSITE" id="PS50041">
    <property type="entry name" value="C_TYPE_LECTIN_2"/>
    <property type="match status" value="2"/>
</dbReference>
<sequence>MWFLNIFLIVAVAGGTIEVSPNEFLELYPDEYTYASTLDCLYKVHALPRTWDEARFQCQAEGAELAVPVNVEEAEYLHNLLCKLETPSQGIYTGLHSLFAKGYFVSPTGVPVENLFNKWDCGEPDDSNEDQDCVILGMSGKLDDKSCNRRYPYVCKKLSSSLKTNNARCQTYDLAYQPVESGDRCYKFHLEPKNWKEAYAICRAEGAHLVVLNSEDEMRYLTKKFDKLARNDLYGPTDKHRFLIGFNDLLHEGEFRTIFGQTLQAAGYESWCSGQPDDRNRTQNCGAILHDGTLDDVECDKQYVFACEKETNLL</sequence>
<name>A0A219YXH3_9NEOP</name>
<organism evidence="4">
    <name type="scientific">Hepialus xiaojinensis</name>
    <dbReference type="NCBI Taxonomy" id="1589740"/>
    <lineage>
        <taxon>Eukaryota</taxon>
        <taxon>Metazoa</taxon>
        <taxon>Ecdysozoa</taxon>
        <taxon>Arthropoda</taxon>
        <taxon>Hexapoda</taxon>
        <taxon>Insecta</taxon>
        <taxon>Pterygota</taxon>
        <taxon>Neoptera</taxon>
        <taxon>Endopterygota</taxon>
        <taxon>Lepidoptera</taxon>
        <taxon>Glossata</taxon>
        <taxon>Exoporia</taxon>
        <taxon>Hepialoidea</taxon>
        <taxon>Hepialidae</taxon>
        <taxon>Hepialus</taxon>
    </lineage>
</organism>
<dbReference type="InterPro" id="IPR016186">
    <property type="entry name" value="C-type_lectin-like/link_sf"/>
</dbReference>
<keyword evidence="2" id="KW-0732">Signal</keyword>
<feature type="chain" id="PRO_5012985046" evidence="2">
    <location>
        <begin position="16"/>
        <end position="314"/>
    </location>
</feature>
<dbReference type="InterPro" id="IPR001304">
    <property type="entry name" value="C-type_lectin-like"/>
</dbReference>
<dbReference type="CDD" id="cd00037">
    <property type="entry name" value="CLECT"/>
    <property type="match status" value="2"/>
</dbReference>
<gene>
    <name evidence="4" type="primary">IML9</name>
</gene>
<dbReference type="SUPFAM" id="SSF56436">
    <property type="entry name" value="C-type lectin-like"/>
    <property type="match status" value="2"/>
</dbReference>
<dbReference type="EMBL" id="KX550128">
    <property type="protein sequence ID" value="AQY54445.1"/>
    <property type="molecule type" value="mRNA"/>
</dbReference>
<dbReference type="SMART" id="SM00034">
    <property type="entry name" value="CLECT"/>
    <property type="match status" value="2"/>
</dbReference>
<proteinExistence type="evidence at transcript level"/>
<protein>
    <submittedName>
        <fullName evidence="4">Immulectin 9</fullName>
    </submittedName>
</protein>
<feature type="domain" description="C-type lectin" evidence="3">
    <location>
        <begin position="181"/>
        <end position="308"/>
    </location>
</feature>
<evidence type="ECO:0000313" key="4">
    <source>
        <dbReference type="EMBL" id="AQY54445.1"/>
    </source>
</evidence>
<reference evidence="4" key="1">
    <citation type="submission" date="2016-07" db="EMBL/GenBank/DDBJ databases">
        <title>A comparative analysis of C-type lectin domain proteins in the ghost moth, Hepialus xiaojinensis.</title>
        <authorList>
            <person name="Meng Q."/>
            <person name="Zhang H."/>
            <person name="Zhang J.-H."/>
            <person name="Zhou G.-L."/>
            <person name="Ni R.-R."/>
            <person name="Zhao Y.-N."/>
            <person name="Qin Q.-L."/>
            <person name="Zou Z."/>
        </authorList>
    </citation>
    <scope>NUCLEOTIDE SEQUENCE</scope>
    <source>
        <tissue evidence="4">Larva fat body</tissue>
    </source>
</reference>
<dbReference type="InterPro" id="IPR050111">
    <property type="entry name" value="C-type_lectin/snaclec_domain"/>
</dbReference>
<feature type="signal peptide" evidence="2">
    <location>
        <begin position="1"/>
        <end position="15"/>
    </location>
</feature>
<dbReference type="Pfam" id="PF00059">
    <property type="entry name" value="Lectin_C"/>
    <property type="match status" value="2"/>
</dbReference>
<keyword evidence="1" id="KW-1015">Disulfide bond</keyword>
<dbReference type="Gene3D" id="3.10.100.10">
    <property type="entry name" value="Mannose-Binding Protein A, subunit A"/>
    <property type="match status" value="2"/>
</dbReference>
<dbReference type="PANTHER" id="PTHR22803">
    <property type="entry name" value="MANNOSE, PHOSPHOLIPASE, LECTIN RECEPTOR RELATED"/>
    <property type="match status" value="1"/>
</dbReference>
<feature type="domain" description="C-type lectin" evidence="3">
    <location>
        <begin position="42"/>
        <end position="156"/>
    </location>
</feature>
<accession>A0A219YXH3</accession>
<evidence type="ECO:0000256" key="1">
    <source>
        <dbReference type="ARBA" id="ARBA00023157"/>
    </source>
</evidence>
<dbReference type="InterPro" id="IPR016187">
    <property type="entry name" value="CTDL_fold"/>
</dbReference>
<evidence type="ECO:0000259" key="3">
    <source>
        <dbReference type="PROSITE" id="PS50041"/>
    </source>
</evidence>
<dbReference type="AlphaFoldDB" id="A0A219YXH3"/>